<name>A0ABD4ZAS8_9CREN</name>
<sequence length="526" mass="57702">MARILVVTGRLAEPIVRKAVEASKTKHFVEVFVAPIDVAAFMTTEYIANLLRARSIGKDMYDYILIPGLAKGSAKVIENAIGVKAVKGCVNAVDLSELLKLDDLSMLSSEIPADDVIQNMLVERNAKLLNDLEKSIGQCIYVGKLCIPISPPPIRVFSEIPFAHELQNNDLYKRVSYLVESGADGISLGFEALNPRPDDVYRVVRFLKREFDVPIAIDTEIPSEIVKGVEAECDMVINIHLGNIDKVERSVKDIAVVAIPRNPSTNSIPEKVSERVELLSKTVEYLKSRGIENVLADAILDPPSSTFNSMLAFHKFKELHPEIPMFMGIGNVVELIDADSIGANALLVLLAQEIGVSTVLTTEASTKTRGSTREAKIASQMATLSKILGTPPKNLGISLLILKDKKRIETPLEETGVETVIASEEEKQYPLDPMGIFKIAVDHEEGYIKALYIGRKGKILIKGKTAKAIRNEILSRGLISSLSHAIYLGIELAKAEEALKLGKNYVQELPLFQIPKPITSPKHPQS</sequence>
<comment type="caution">
    <text evidence="2">The sequence shown here is derived from an EMBL/GenBank/DDBJ whole genome shotgun (WGS) entry which is preliminary data.</text>
</comment>
<dbReference type="NCBIfam" id="TIGR00284">
    <property type="entry name" value="dihydropteroate synthase-like protein"/>
    <property type="match status" value="1"/>
</dbReference>
<dbReference type="Proteomes" id="UP001529235">
    <property type="component" value="Unassembled WGS sequence"/>
</dbReference>
<evidence type="ECO:0000259" key="1">
    <source>
        <dbReference type="PROSITE" id="PS50972"/>
    </source>
</evidence>
<gene>
    <name evidence="2" type="ORF">QPL79_07460</name>
</gene>
<dbReference type="InterPro" id="IPR045406">
    <property type="entry name" value="DUF6513"/>
</dbReference>
<dbReference type="Pfam" id="PF14251">
    <property type="entry name" value="PterinBD-DUF4346"/>
    <property type="match status" value="1"/>
</dbReference>
<protein>
    <submittedName>
        <fullName evidence="2">Dihydropteroate synthase-like protein</fullName>
    </submittedName>
</protein>
<dbReference type="InterPro" id="IPR011005">
    <property type="entry name" value="Dihydropteroate_synth-like_sf"/>
</dbReference>
<evidence type="ECO:0000313" key="3">
    <source>
        <dbReference type="Proteomes" id="UP001529235"/>
    </source>
</evidence>
<dbReference type="Gene3D" id="3.20.20.20">
    <property type="entry name" value="Dihydropteroate synthase-like"/>
    <property type="match status" value="1"/>
</dbReference>
<dbReference type="RefSeq" id="WP_285274183.1">
    <property type="nucleotide sequence ID" value="NZ_JASNVW010000005.1"/>
</dbReference>
<dbReference type="PROSITE" id="PS50972">
    <property type="entry name" value="PTERIN_BINDING"/>
    <property type="match status" value="1"/>
</dbReference>
<dbReference type="Pfam" id="PF20123">
    <property type="entry name" value="DUF6513"/>
    <property type="match status" value="1"/>
</dbReference>
<dbReference type="EMBL" id="JASNVW010000005">
    <property type="protein sequence ID" value="MDK6029198.1"/>
    <property type="molecule type" value="Genomic_DNA"/>
</dbReference>
<dbReference type="SUPFAM" id="SSF51717">
    <property type="entry name" value="Dihydropteroate synthetase-like"/>
    <property type="match status" value="1"/>
</dbReference>
<reference evidence="2 3" key="1">
    <citation type="submission" date="2023-05" db="EMBL/GenBank/DDBJ databases">
        <title>A new hyperthermophilic archaea 'Ignisphaera cupida' sp. nov. and description of the family 'Ignisphaeraceae' fam. nov.</title>
        <authorList>
            <person name="Podosokorskaya O.A."/>
            <person name="Elcheninov A.G."/>
            <person name="Klukina A."/>
            <person name="Merkel A.Y."/>
        </authorList>
    </citation>
    <scope>NUCLEOTIDE SEQUENCE [LARGE SCALE GENOMIC DNA]</scope>
    <source>
        <strain evidence="2 3">4213-co</strain>
    </source>
</reference>
<evidence type="ECO:0000313" key="2">
    <source>
        <dbReference type="EMBL" id="MDK6029198.1"/>
    </source>
</evidence>
<dbReference type="InterPro" id="IPR000489">
    <property type="entry name" value="Pterin-binding_dom"/>
</dbReference>
<dbReference type="InterPro" id="IPR025595">
    <property type="entry name" value="PterinBD-DUF4346"/>
</dbReference>
<feature type="domain" description="Pterin-binding" evidence="1">
    <location>
        <begin position="139"/>
        <end position="383"/>
    </location>
</feature>
<dbReference type="InterPro" id="IPR005236">
    <property type="entry name" value="Dihydropt_synth"/>
</dbReference>
<keyword evidence="3" id="KW-1185">Reference proteome</keyword>
<organism evidence="2 3">
    <name type="scientific">Ignisphaera cupida</name>
    <dbReference type="NCBI Taxonomy" id="3050454"/>
    <lineage>
        <taxon>Archaea</taxon>
        <taxon>Thermoproteota</taxon>
        <taxon>Thermoprotei</taxon>
        <taxon>Desulfurococcales</taxon>
        <taxon>Desulfurococcaceae</taxon>
        <taxon>Ignisphaera</taxon>
    </lineage>
</organism>
<dbReference type="AlphaFoldDB" id="A0ABD4ZAS8"/>
<proteinExistence type="predicted"/>
<accession>A0ABD4ZAS8</accession>